<proteinExistence type="predicted"/>
<dbReference type="EMBL" id="QTTT01000001">
    <property type="protein sequence ID" value="REE96641.1"/>
    <property type="molecule type" value="Genomic_DNA"/>
</dbReference>
<evidence type="ECO:0000313" key="3">
    <source>
        <dbReference type="Proteomes" id="UP000256661"/>
    </source>
</evidence>
<gene>
    <name evidence="2" type="ORF">DFJ69_2081</name>
</gene>
<keyword evidence="1" id="KW-0812">Transmembrane</keyword>
<reference evidence="2 3" key="1">
    <citation type="submission" date="2018-08" db="EMBL/GenBank/DDBJ databases">
        <title>Sequencing the genomes of 1000 actinobacteria strains.</title>
        <authorList>
            <person name="Klenk H.-P."/>
        </authorList>
    </citation>
    <scope>NUCLEOTIDE SEQUENCE [LARGE SCALE GENOMIC DNA]</scope>
    <source>
        <strain evidence="2 3">DSM 43927</strain>
    </source>
</reference>
<dbReference type="AlphaFoldDB" id="A0A3D9SYF0"/>
<comment type="caution">
    <text evidence="2">The sequence shown here is derived from an EMBL/GenBank/DDBJ whole genome shotgun (WGS) entry which is preliminary data.</text>
</comment>
<dbReference type="Proteomes" id="UP000256661">
    <property type="component" value="Unassembled WGS sequence"/>
</dbReference>
<keyword evidence="1" id="KW-1133">Transmembrane helix</keyword>
<organism evidence="2 3">
    <name type="scientific">Thermomonospora umbrina</name>
    <dbReference type="NCBI Taxonomy" id="111806"/>
    <lineage>
        <taxon>Bacteria</taxon>
        <taxon>Bacillati</taxon>
        <taxon>Actinomycetota</taxon>
        <taxon>Actinomycetes</taxon>
        <taxon>Streptosporangiales</taxon>
        <taxon>Thermomonosporaceae</taxon>
        <taxon>Thermomonospora</taxon>
    </lineage>
</organism>
<evidence type="ECO:0000256" key="1">
    <source>
        <dbReference type="SAM" id="Phobius"/>
    </source>
</evidence>
<accession>A0A3D9SYF0</accession>
<keyword evidence="1" id="KW-0472">Membrane</keyword>
<dbReference type="OrthoDB" id="9966287at2"/>
<dbReference type="RefSeq" id="WP_116022255.1">
    <property type="nucleotide sequence ID" value="NZ_QTTT01000001.1"/>
</dbReference>
<feature type="transmembrane region" description="Helical" evidence="1">
    <location>
        <begin position="25"/>
        <end position="50"/>
    </location>
</feature>
<protein>
    <submittedName>
        <fullName evidence="2">Uncharacterized protein</fullName>
    </submittedName>
</protein>
<evidence type="ECO:0000313" key="2">
    <source>
        <dbReference type="EMBL" id="REE96641.1"/>
    </source>
</evidence>
<name>A0A3D9SYF0_9ACTN</name>
<keyword evidence="3" id="KW-1185">Reference proteome</keyword>
<sequence length="93" mass="10142">MTTAALPEQAQDRPRSGRWARMRPVLRGLLAVALLLVTAVDALLTALIGVRPLVPLLRSLAAVLADEYRAGRVGAIDADVIEDDDQSEREVRR</sequence>